<evidence type="ECO:0000256" key="8">
    <source>
        <dbReference type="ARBA" id="ARBA00023170"/>
    </source>
</evidence>
<evidence type="ECO:0000256" key="1">
    <source>
        <dbReference type="ARBA" id="ARBA00004651"/>
    </source>
</evidence>
<comment type="similarity">
    <text evidence="10">Belongs to the insect chemoreceptor superfamily. Heteromeric odorant receptor channel (TC 1.A.69) family.</text>
</comment>
<dbReference type="EMBL" id="JBJJXI010000107">
    <property type="protein sequence ID" value="KAL3392057.1"/>
    <property type="molecule type" value="Genomic_DNA"/>
</dbReference>
<feature type="transmembrane region" description="Helical" evidence="10">
    <location>
        <begin position="86"/>
        <end position="107"/>
    </location>
</feature>
<dbReference type="GO" id="GO:0007165">
    <property type="term" value="P:signal transduction"/>
    <property type="evidence" value="ECO:0007669"/>
    <property type="project" value="UniProtKB-KW"/>
</dbReference>
<feature type="transmembrane region" description="Helical" evidence="10">
    <location>
        <begin position="313"/>
        <end position="339"/>
    </location>
</feature>
<dbReference type="Pfam" id="PF02949">
    <property type="entry name" value="7tm_6"/>
    <property type="match status" value="1"/>
</dbReference>
<keyword evidence="6 10" id="KW-1133">Transmembrane helix</keyword>
<keyword evidence="8 10" id="KW-0675">Receptor</keyword>
<keyword evidence="5 10" id="KW-0552">Olfaction</keyword>
<keyword evidence="4 10" id="KW-0812">Transmembrane</keyword>
<evidence type="ECO:0000256" key="2">
    <source>
        <dbReference type="ARBA" id="ARBA00022475"/>
    </source>
</evidence>
<reference evidence="11 12" key="1">
    <citation type="journal article" date="2024" name="bioRxiv">
        <title>A reference genome for Trichogramma kaykai: A tiny desert-dwelling parasitoid wasp with competing sex-ratio distorters.</title>
        <authorList>
            <person name="Culotta J."/>
            <person name="Lindsey A.R."/>
        </authorList>
    </citation>
    <scope>NUCLEOTIDE SEQUENCE [LARGE SCALE GENOMIC DNA]</scope>
    <source>
        <strain evidence="11 12">KSX58</strain>
    </source>
</reference>
<accession>A0ABD2WGU6</accession>
<evidence type="ECO:0000313" key="11">
    <source>
        <dbReference type="EMBL" id="KAL3392057.1"/>
    </source>
</evidence>
<evidence type="ECO:0000256" key="9">
    <source>
        <dbReference type="ARBA" id="ARBA00023224"/>
    </source>
</evidence>
<evidence type="ECO:0000313" key="12">
    <source>
        <dbReference type="Proteomes" id="UP001627154"/>
    </source>
</evidence>
<keyword evidence="2" id="KW-1003">Cell membrane</keyword>
<dbReference type="AlphaFoldDB" id="A0ABD2WGU6"/>
<feature type="transmembrane region" description="Helical" evidence="10">
    <location>
        <begin position="198"/>
        <end position="222"/>
    </location>
</feature>
<dbReference type="GO" id="GO:0007608">
    <property type="term" value="P:sensory perception of smell"/>
    <property type="evidence" value="ECO:0007669"/>
    <property type="project" value="UniProtKB-KW"/>
</dbReference>
<gene>
    <name evidence="11" type="ORF">TKK_013378</name>
</gene>
<comment type="caution">
    <text evidence="11">The sequence shown here is derived from an EMBL/GenBank/DDBJ whole genome shotgun (WGS) entry which is preliminary data.</text>
</comment>
<evidence type="ECO:0000256" key="7">
    <source>
        <dbReference type="ARBA" id="ARBA00023136"/>
    </source>
</evidence>
<dbReference type="PANTHER" id="PTHR21137">
    <property type="entry name" value="ODORANT RECEPTOR"/>
    <property type="match status" value="1"/>
</dbReference>
<keyword evidence="7 10" id="KW-0472">Membrane</keyword>
<proteinExistence type="inferred from homology"/>
<comment type="caution">
    <text evidence="10">Lacks conserved residue(s) required for the propagation of feature annotation.</text>
</comment>
<comment type="subcellular location">
    <subcellularLocation>
        <location evidence="1 10">Cell membrane</location>
        <topology evidence="1 10">Multi-pass membrane protein</topology>
    </subcellularLocation>
</comment>
<sequence length="396" mass="44826">MTEEMKQNEVDDFFDLHYFALNKKFQIICGLWPLETGYLKYLKQGAMASVIISNLILFGHALGVFCGTNMDYCCENMIPMVYSTSAIFKLISISTTGAKFIGIYRMIARNWRNTTDKVERSILENYSLISKRLSLIYINAFAGTATIVTQLPFFPLLLNVIIPLNESREPMIVINTDYSITPYTKSVHLWVHYSLTGIVTAAVFIATDATFLLVVFQILAIFEIVKQRIRQAVLVAKENSEQKSYGILIKAVQLHYDAIQFLQLTDEANSLQFFAGLAGTIFTISFGSISLLIRMDAYADFFRIGVLTTGYLFQLFILCLLGELIINSSSELFIIPMLTDWHDLPIKSKKLILIFMGRTIRPSFYTAGGLYTMNVQNFAAIIKTAVSYIAVILQFR</sequence>
<feature type="transmembrane region" description="Helical" evidence="10">
    <location>
        <begin position="136"/>
        <end position="162"/>
    </location>
</feature>
<keyword evidence="9 10" id="KW-0807">Transducer</keyword>
<evidence type="ECO:0000256" key="3">
    <source>
        <dbReference type="ARBA" id="ARBA00022606"/>
    </source>
</evidence>
<evidence type="ECO:0000256" key="6">
    <source>
        <dbReference type="ARBA" id="ARBA00022989"/>
    </source>
</evidence>
<keyword evidence="12" id="KW-1185">Reference proteome</keyword>
<evidence type="ECO:0000256" key="4">
    <source>
        <dbReference type="ARBA" id="ARBA00022692"/>
    </source>
</evidence>
<organism evidence="11 12">
    <name type="scientific">Trichogramma kaykai</name>
    <dbReference type="NCBI Taxonomy" id="54128"/>
    <lineage>
        <taxon>Eukaryota</taxon>
        <taxon>Metazoa</taxon>
        <taxon>Ecdysozoa</taxon>
        <taxon>Arthropoda</taxon>
        <taxon>Hexapoda</taxon>
        <taxon>Insecta</taxon>
        <taxon>Pterygota</taxon>
        <taxon>Neoptera</taxon>
        <taxon>Endopterygota</taxon>
        <taxon>Hymenoptera</taxon>
        <taxon>Apocrita</taxon>
        <taxon>Proctotrupomorpha</taxon>
        <taxon>Chalcidoidea</taxon>
        <taxon>Trichogrammatidae</taxon>
        <taxon>Trichogramma</taxon>
    </lineage>
</organism>
<feature type="transmembrane region" description="Helical" evidence="10">
    <location>
        <begin position="46"/>
        <end position="66"/>
    </location>
</feature>
<protein>
    <recommendedName>
        <fullName evidence="10">Odorant receptor</fullName>
    </recommendedName>
</protein>
<dbReference type="Proteomes" id="UP001627154">
    <property type="component" value="Unassembled WGS sequence"/>
</dbReference>
<name>A0ABD2WGU6_9HYME</name>
<keyword evidence="3 10" id="KW-0716">Sensory transduction</keyword>
<dbReference type="GO" id="GO:0005886">
    <property type="term" value="C:plasma membrane"/>
    <property type="evidence" value="ECO:0007669"/>
    <property type="project" value="UniProtKB-SubCell"/>
</dbReference>
<evidence type="ECO:0000256" key="5">
    <source>
        <dbReference type="ARBA" id="ARBA00022725"/>
    </source>
</evidence>
<feature type="transmembrane region" description="Helical" evidence="10">
    <location>
        <begin position="273"/>
        <end position="293"/>
    </location>
</feature>
<dbReference type="InterPro" id="IPR004117">
    <property type="entry name" value="7tm6_olfct_rcpt"/>
</dbReference>
<evidence type="ECO:0000256" key="10">
    <source>
        <dbReference type="RuleBase" id="RU351113"/>
    </source>
</evidence>
<dbReference type="PANTHER" id="PTHR21137:SF35">
    <property type="entry name" value="ODORANT RECEPTOR 19A-RELATED"/>
    <property type="match status" value="1"/>
</dbReference>